<gene>
    <name evidence="2" type="ORF">QY95_00801</name>
</gene>
<comment type="caution">
    <text evidence="2">The sequence shown here is derived from an EMBL/GenBank/DDBJ whole genome shotgun (WGS) entry which is preliminary data.</text>
</comment>
<evidence type="ECO:0000313" key="3">
    <source>
        <dbReference type="Proteomes" id="UP000031563"/>
    </source>
</evidence>
<dbReference type="PROSITE" id="PS51186">
    <property type="entry name" value="GNAT"/>
    <property type="match status" value="1"/>
</dbReference>
<sequence length="172" mass="19783">MKSKAHFDRLLTDQAPRYKVEEGPDYVLVSFETEEFVFVDFILVHSANRSKGVGSKVINRLKQKGKPIILEVEPASSEDPDTGKRIRFYEKAGFKGIDSLQYTRIHPVTKDVNEMKFYYWAPALKCEKWAMDVMAIVYREVHAYCSGELYGVPPQDMEEVLVLRETALRAAE</sequence>
<dbReference type="Gene3D" id="3.40.630.30">
    <property type="match status" value="1"/>
</dbReference>
<accession>A0A0F5I718</accession>
<dbReference type="OrthoDB" id="2425381at2"/>
<reference evidence="2" key="1">
    <citation type="submission" date="2015-02" db="EMBL/GenBank/DDBJ databases">
        <title>Genome Assembly of Bacillaceae bacterium MTCC 8252.</title>
        <authorList>
            <person name="Verma A."/>
            <person name="Khatri I."/>
            <person name="Mual P."/>
            <person name="Subramanian S."/>
            <person name="Krishnamurthi S."/>
        </authorList>
    </citation>
    <scope>NUCLEOTIDE SEQUENCE [LARGE SCALE GENOMIC DNA]</scope>
    <source>
        <strain evidence="2">MTCC 8252</strain>
    </source>
</reference>
<dbReference type="Proteomes" id="UP000031563">
    <property type="component" value="Unassembled WGS sequence"/>
</dbReference>
<dbReference type="AlphaFoldDB" id="A0A0F5I718"/>
<feature type="domain" description="N-acetyltransferase" evidence="1">
    <location>
        <begin position="1"/>
        <end position="125"/>
    </location>
</feature>
<organism evidence="2 3">
    <name type="scientific">Bacillus thermotolerans</name>
    <name type="common">Quasibacillus thermotolerans</name>
    <dbReference type="NCBI Taxonomy" id="1221996"/>
    <lineage>
        <taxon>Bacteria</taxon>
        <taxon>Bacillati</taxon>
        <taxon>Bacillota</taxon>
        <taxon>Bacilli</taxon>
        <taxon>Bacillales</taxon>
        <taxon>Bacillaceae</taxon>
        <taxon>Bacillus</taxon>
    </lineage>
</organism>
<keyword evidence="3" id="KW-1185">Reference proteome</keyword>
<protein>
    <recommendedName>
        <fullName evidence="1">N-acetyltransferase domain-containing protein</fullName>
    </recommendedName>
</protein>
<evidence type="ECO:0000313" key="2">
    <source>
        <dbReference type="EMBL" id="KKB41321.1"/>
    </source>
</evidence>
<dbReference type="InterPro" id="IPR016181">
    <property type="entry name" value="Acyl_CoA_acyltransferase"/>
</dbReference>
<evidence type="ECO:0000259" key="1">
    <source>
        <dbReference type="PROSITE" id="PS51186"/>
    </source>
</evidence>
<dbReference type="GO" id="GO:0016747">
    <property type="term" value="F:acyltransferase activity, transferring groups other than amino-acyl groups"/>
    <property type="evidence" value="ECO:0007669"/>
    <property type="project" value="InterPro"/>
</dbReference>
<proteinExistence type="predicted"/>
<dbReference type="InterPro" id="IPR000182">
    <property type="entry name" value="GNAT_dom"/>
</dbReference>
<dbReference type="STRING" id="1221996.QY95_00801"/>
<dbReference type="SUPFAM" id="SSF55729">
    <property type="entry name" value="Acyl-CoA N-acyltransferases (Nat)"/>
    <property type="match status" value="1"/>
</dbReference>
<dbReference type="EMBL" id="JWIR02000023">
    <property type="protein sequence ID" value="KKB41321.1"/>
    <property type="molecule type" value="Genomic_DNA"/>
</dbReference>
<name>A0A0F5I718_BACTR</name>